<dbReference type="AlphaFoldDB" id="A0A8H5GP13"/>
<feature type="compositionally biased region" description="Basic residues" evidence="1">
    <location>
        <begin position="390"/>
        <end position="403"/>
    </location>
</feature>
<organism evidence="3 4">
    <name type="scientific">Tetrapyrgos nigripes</name>
    <dbReference type="NCBI Taxonomy" id="182062"/>
    <lineage>
        <taxon>Eukaryota</taxon>
        <taxon>Fungi</taxon>
        <taxon>Dikarya</taxon>
        <taxon>Basidiomycota</taxon>
        <taxon>Agaricomycotina</taxon>
        <taxon>Agaricomycetes</taxon>
        <taxon>Agaricomycetidae</taxon>
        <taxon>Agaricales</taxon>
        <taxon>Marasmiineae</taxon>
        <taxon>Marasmiaceae</taxon>
        <taxon>Tetrapyrgos</taxon>
    </lineage>
</organism>
<feature type="compositionally biased region" description="Pro residues" evidence="1">
    <location>
        <begin position="531"/>
        <end position="541"/>
    </location>
</feature>
<evidence type="ECO:0000256" key="1">
    <source>
        <dbReference type="SAM" id="MobiDB-lite"/>
    </source>
</evidence>
<dbReference type="InterPro" id="IPR035899">
    <property type="entry name" value="DBL_dom_sf"/>
</dbReference>
<feature type="domain" description="DH" evidence="2">
    <location>
        <begin position="678"/>
        <end position="731"/>
    </location>
</feature>
<dbReference type="PANTHER" id="PTHR12673">
    <property type="entry name" value="FACIOGENITAL DYSPLASIA PROTEIN"/>
    <property type="match status" value="1"/>
</dbReference>
<evidence type="ECO:0000259" key="2">
    <source>
        <dbReference type="PROSITE" id="PS50010"/>
    </source>
</evidence>
<comment type="caution">
    <text evidence="3">The sequence shown here is derived from an EMBL/GenBank/DDBJ whole genome shotgun (WGS) entry which is preliminary data.</text>
</comment>
<feature type="compositionally biased region" description="Low complexity" evidence="1">
    <location>
        <begin position="549"/>
        <end position="568"/>
    </location>
</feature>
<feature type="region of interest" description="Disordered" evidence="1">
    <location>
        <begin position="1"/>
        <end position="116"/>
    </location>
</feature>
<feature type="compositionally biased region" description="Low complexity" evidence="1">
    <location>
        <begin position="576"/>
        <end position="597"/>
    </location>
</feature>
<dbReference type="InterPro" id="IPR000219">
    <property type="entry name" value="DH_dom"/>
</dbReference>
<dbReference type="PANTHER" id="PTHR12673:SF159">
    <property type="entry name" value="LD03170P"/>
    <property type="match status" value="1"/>
</dbReference>
<evidence type="ECO:0000313" key="4">
    <source>
        <dbReference type="Proteomes" id="UP000559256"/>
    </source>
</evidence>
<keyword evidence="4" id="KW-1185">Reference proteome</keyword>
<dbReference type="Gene3D" id="1.20.900.10">
    <property type="entry name" value="Dbl homology (DH) domain"/>
    <property type="match status" value="1"/>
</dbReference>
<accession>A0A8H5GP13</accession>
<sequence>MPQRKLSKPRRSVPHLPLPLPPQPPPPLPPKRRQSFTLNFTQTIKRRFSTKKEKKADPEPEPLPIPVALPSKQKIFTLNDDEPTYETRVRPSLPFTISDGSNSGSASTESAGSTSKRRWTLAMAMTSQDLSDEVFVADVERIRQTVNYDHRWNWESGLPDDPDTEYIIESPTSSDDGFTSNSHFGPSIPGLQRRNSDHNFASIPARSYRAPTDPGHGPPDKAWSSALRALLITRDLLRTERNYLASLKILLDSSPCNAIITPGEFGFLSNNLMGRSGSHLPYPLVHVAPPPSDYLSASVSKPQLPWPSRPPPPLMHTYISALIAVSTILIRRLEADPTIDGAARAFIGCSSSFGLEDEDEDVETLERVFVGWCGIVGGWFAEEESNEKEKRRRRKLSKTRSMRLHTDLTPHHGPESPSPMPKSASRAKTNSYGSEQNQEVKEWRCKSSVSLFKRHTTYSDSSIQSQFISPPESDLESPNSSTLNVRKLAGRSSSLSLAKNRWRKSMPSVPSLSFTSTPFPPRPESSFIRSPSPPPPVPPKPAHLHLSMSPIRRSSTSTPATPVSPTTIYTSPSAATSGSTCTPVPTTPTPTRGSPFPNAMGSGRRAFDRERDENFVFEESVMSTPSPLGRGRQRDAREIGIRMSYSWSETSFNGNSTKGNGVHATSEAPLINGKRVHSVRELAILPVQRVTRYVLLYRDLLKHTPATSPSRALLERAAETADRIAQKCDRAQENSRFLWSPMA</sequence>
<feature type="compositionally biased region" description="Basic and acidic residues" evidence="1">
    <location>
        <begin position="404"/>
        <end position="414"/>
    </location>
</feature>
<feature type="compositionally biased region" description="Basic residues" evidence="1">
    <location>
        <begin position="1"/>
        <end position="13"/>
    </location>
</feature>
<feature type="compositionally biased region" description="Low complexity" evidence="1">
    <location>
        <begin position="507"/>
        <end position="517"/>
    </location>
</feature>
<dbReference type="GO" id="GO:0005737">
    <property type="term" value="C:cytoplasm"/>
    <property type="evidence" value="ECO:0007669"/>
    <property type="project" value="TreeGrafter"/>
</dbReference>
<feature type="region of interest" description="Disordered" evidence="1">
    <location>
        <begin position="384"/>
        <end position="439"/>
    </location>
</feature>
<feature type="region of interest" description="Disordered" evidence="1">
    <location>
        <begin position="499"/>
        <end position="599"/>
    </location>
</feature>
<dbReference type="OrthoDB" id="660555at2759"/>
<feature type="compositionally biased region" description="Low complexity" evidence="1">
    <location>
        <begin position="98"/>
        <end position="114"/>
    </location>
</feature>
<feature type="compositionally biased region" description="Pro residues" evidence="1">
    <location>
        <begin position="16"/>
        <end position="29"/>
    </location>
</feature>
<dbReference type="Pfam" id="PF00621">
    <property type="entry name" value="RhoGEF"/>
    <property type="match status" value="1"/>
</dbReference>
<dbReference type="SUPFAM" id="SSF48065">
    <property type="entry name" value="DBL homology domain (DH-domain)"/>
    <property type="match status" value="1"/>
</dbReference>
<protein>
    <recommendedName>
        <fullName evidence="2">DH domain-containing protein</fullName>
    </recommendedName>
</protein>
<reference evidence="3 4" key="1">
    <citation type="journal article" date="2020" name="ISME J.">
        <title>Uncovering the hidden diversity of litter-decomposition mechanisms in mushroom-forming fungi.</title>
        <authorList>
            <person name="Floudas D."/>
            <person name="Bentzer J."/>
            <person name="Ahren D."/>
            <person name="Johansson T."/>
            <person name="Persson P."/>
            <person name="Tunlid A."/>
        </authorList>
    </citation>
    <scope>NUCLEOTIDE SEQUENCE [LARGE SCALE GENOMIC DNA]</scope>
    <source>
        <strain evidence="3 4">CBS 291.85</strain>
    </source>
</reference>
<dbReference type="InterPro" id="IPR051092">
    <property type="entry name" value="FYVE_RhoGEF_PH"/>
</dbReference>
<name>A0A8H5GP13_9AGAR</name>
<evidence type="ECO:0000313" key="3">
    <source>
        <dbReference type="EMBL" id="KAF5368384.1"/>
    </source>
</evidence>
<gene>
    <name evidence="3" type="ORF">D9758_002169</name>
</gene>
<feature type="compositionally biased region" description="Polar residues" evidence="1">
    <location>
        <begin position="426"/>
        <end position="437"/>
    </location>
</feature>
<dbReference type="PROSITE" id="PS50010">
    <property type="entry name" value="DH_2"/>
    <property type="match status" value="1"/>
</dbReference>
<dbReference type="GO" id="GO:0005085">
    <property type="term" value="F:guanyl-nucleotide exchange factor activity"/>
    <property type="evidence" value="ECO:0007669"/>
    <property type="project" value="InterPro"/>
</dbReference>
<dbReference type="Proteomes" id="UP000559256">
    <property type="component" value="Unassembled WGS sequence"/>
</dbReference>
<proteinExistence type="predicted"/>
<dbReference type="EMBL" id="JAACJM010000015">
    <property type="protein sequence ID" value="KAF5368384.1"/>
    <property type="molecule type" value="Genomic_DNA"/>
</dbReference>
<feature type="region of interest" description="Disordered" evidence="1">
    <location>
        <begin position="462"/>
        <end position="487"/>
    </location>
</feature>